<dbReference type="AlphaFoldDB" id="A0A8X6VWP0"/>
<name>A0A8X6VWP0_TRICX</name>
<reference evidence="1" key="1">
    <citation type="submission" date="2020-08" db="EMBL/GenBank/DDBJ databases">
        <title>Multicomponent nature underlies the extraordinary mechanical properties of spider dragline silk.</title>
        <authorList>
            <person name="Kono N."/>
            <person name="Nakamura H."/>
            <person name="Mori M."/>
            <person name="Yoshida Y."/>
            <person name="Ohtoshi R."/>
            <person name="Malay A.D."/>
            <person name="Moran D.A.P."/>
            <person name="Tomita M."/>
            <person name="Numata K."/>
            <person name="Arakawa K."/>
        </authorList>
    </citation>
    <scope>NUCLEOTIDE SEQUENCE</scope>
</reference>
<protein>
    <submittedName>
        <fullName evidence="1">Uncharacterized protein</fullName>
    </submittedName>
</protein>
<dbReference type="Proteomes" id="UP000887159">
    <property type="component" value="Unassembled WGS sequence"/>
</dbReference>
<dbReference type="EMBL" id="BMAU01021367">
    <property type="protein sequence ID" value="GFY23840.1"/>
    <property type="molecule type" value="Genomic_DNA"/>
</dbReference>
<proteinExistence type="predicted"/>
<evidence type="ECO:0000313" key="1">
    <source>
        <dbReference type="EMBL" id="GFY23840.1"/>
    </source>
</evidence>
<keyword evidence="2" id="KW-1185">Reference proteome</keyword>
<accession>A0A8X6VWP0</accession>
<sequence length="272" mass="31397">MWFQLALYSDAPLLGVLVGSDNVLYFRIMDLAYLLGRKNGTTFSRRYSNYIVFRKDVLPLTQQYKYPRLTEIARLVTRDTAYRILCHEDLKWPKDFQRSSIMAVPTCKRASEFFRKLISSVNREMLPVYDKTMEVPREINRENVEATREMDETMEVGENQMENMEATREMDETMEVGENQMDDGGNNIAAGEAENDMAGGENGKAVYEDQNDITAGENDVGWENLFQLVNESTFKGYFNNEQDLSESFIQLPQTIHITRSLNPMIMVVVPDE</sequence>
<evidence type="ECO:0000313" key="2">
    <source>
        <dbReference type="Proteomes" id="UP000887159"/>
    </source>
</evidence>
<gene>
    <name evidence="1" type="primary">NCL1_51106</name>
    <name evidence="1" type="ORF">TNCV_3536341</name>
</gene>
<organism evidence="1 2">
    <name type="scientific">Trichonephila clavipes</name>
    <name type="common">Golden silk orbweaver</name>
    <name type="synonym">Nephila clavipes</name>
    <dbReference type="NCBI Taxonomy" id="2585209"/>
    <lineage>
        <taxon>Eukaryota</taxon>
        <taxon>Metazoa</taxon>
        <taxon>Ecdysozoa</taxon>
        <taxon>Arthropoda</taxon>
        <taxon>Chelicerata</taxon>
        <taxon>Arachnida</taxon>
        <taxon>Araneae</taxon>
        <taxon>Araneomorphae</taxon>
        <taxon>Entelegynae</taxon>
        <taxon>Araneoidea</taxon>
        <taxon>Nephilidae</taxon>
        <taxon>Trichonephila</taxon>
    </lineage>
</organism>
<comment type="caution">
    <text evidence="1">The sequence shown here is derived from an EMBL/GenBank/DDBJ whole genome shotgun (WGS) entry which is preliminary data.</text>
</comment>